<dbReference type="Gene3D" id="3.90.920.10">
    <property type="entry name" value="DNA primase, PRIM domain"/>
    <property type="match status" value="1"/>
</dbReference>
<accession>X1BJ19</accession>
<reference evidence="1" key="1">
    <citation type="journal article" date="2014" name="Front. Microbiol.">
        <title>High frequency of phylogenetically diverse reductive dehalogenase-homologous genes in deep subseafloor sedimentary metagenomes.</title>
        <authorList>
            <person name="Kawai M."/>
            <person name="Futagami T."/>
            <person name="Toyoda A."/>
            <person name="Takaki Y."/>
            <person name="Nishi S."/>
            <person name="Hori S."/>
            <person name="Arai W."/>
            <person name="Tsubouchi T."/>
            <person name="Morono Y."/>
            <person name="Uchiyama I."/>
            <person name="Ito T."/>
            <person name="Fujiyama A."/>
            <person name="Inagaki F."/>
            <person name="Takami H."/>
        </authorList>
    </citation>
    <scope>NUCLEOTIDE SEQUENCE</scope>
    <source>
        <strain evidence="1">Expedition CK06-06</strain>
    </source>
</reference>
<comment type="caution">
    <text evidence="1">The sequence shown here is derived from an EMBL/GenBank/DDBJ whole genome shotgun (WGS) entry which is preliminary data.</text>
</comment>
<dbReference type="AlphaFoldDB" id="X1BJ19"/>
<gene>
    <name evidence="1" type="ORF">S01H4_48891</name>
</gene>
<proteinExistence type="predicted"/>
<dbReference type="EMBL" id="BART01027598">
    <property type="protein sequence ID" value="GAG95015.1"/>
    <property type="molecule type" value="Genomic_DNA"/>
</dbReference>
<evidence type="ECO:0000313" key="1">
    <source>
        <dbReference type="EMBL" id="GAG95015.1"/>
    </source>
</evidence>
<name>X1BJ19_9ZZZZ</name>
<dbReference type="SUPFAM" id="SSF56747">
    <property type="entry name" value="Prim-pol domain"/>
    <property type="match status" value="1"/>
</dbReference>
<organism evidence="1">
    <name type="scientific">marine sediment metagenome</name>
    <dbReference type="NCBI Taxonomy" id="412755"/>
    <lineage>
        <taxon>unclassified sequences</taxon>
        <taxon>metagenomes</taxon>
        <taxon>ecological metagenomes</taxon>
    </lineage>
</organism>
<sequence>MSEFLFLKRFFQAYYQKMEEKLPQVSFLEQREFGFIPWEKPIMIRHMGFNQLEILSKYFKEVFNKNS</sequence>
<protein>
    <submittedName>
        <fullName evidence="1">Uncharacterized protein</fullName>
    </submittedName>
</protein>